<dbReference type="Proteomes" id="UP000015241">
    <property type="component" value="Unassembled WGS sequence"/>
</dbReference>
<dbReference type="AlphaFoldDB" id="S8G3T4"/>
<dbReference type="EMBL" id="KE504125">
    <property type="protein sequence ID" value="EPT04935.1"/>
    <property type="molecule type" value="Genomic_DNA"/>
</dbReference>
<proteinExistence type="predicted"/>
<dbReference type="InParanoid" id="S8G3T4"/>
<keyword evidence="2" id="KW-1185">Reference proteome</keyword>
<evidence type="ECO:0000313" key="2">
    <source>
        <dbReference type="Proteomes" id="UP000015241"/>
    </source>
</evidence>
<organism evidence="1 2">
    <name type="scientific">Fomitopsis schrenkii</name>
    <name type="common">Brown rot fungus</name>
    <dbReference type="NCBI Taxonomy" id="2126942"/>
    <lineage>
        <taxon>Eukaryota</taxon>
        <taxon>Fungi</taxon>
        <taxon>Dikarya</taxon>
        <taxon>Basidiomycota</taxon>
        <taxon>Agaricomycotina</taxon>
        <taxon>Agaricomycetes</taxon>
        <taxon>Polyporales</taxon>
        <taxon>Fomitopsis</taxon>
    </lineage>
</organism>
<reference evidence="1 2" key="1">
    <citation type="journal article" date="2012" name="Science">
        <title>The Paleozoic origin of enzymatic lignin decomposition reconstructed from 31 fungal genomes.</title>
        <authorList>
            <person name="Floudas D."/>
            <person name="Binder M."/>
            <person name="Riley R."/>
            <person name="Barry K."/>
            <person name="Blanchette R.A."/>
            <person name="Henrissat B."/>
            <person name="Martinez A.T."/>
            <person name="Otillar R."/>
            <person name="Spatafora J.W."/>
            <person name="Yadav J.S."/>
            <person name="Aerts A."/>
            <person name="Benoit I."/>
            <person name="Boyd A."/>
            <person name="Carlson A."/>
            <person name="Copeland A."/>
            <person name="Coutinho P.M."/>
            <person name="de Vries R.P."/>
            <person name="Ferreira P."/>
            <person name="Findley K."/>
            <person name="Foster B."/>
            <person name="Gaskell J."/>
            <person name="Glotzer D."/>
            <person name="Gorecki P."/>
            <person name="Heitman J."/>
            <person name="Hesse C."/>
            <person name="Hori C."/>
            <person name="Igarashi K."/>
            <person name="Jurgens J.A."/>
            <person name="Kallen N."/>
            <person name="Kersten P."/>
            <person name="Kohler A."/>
            <person name="Kuees U."/>
            <person name="Kumar T.K.A."/>
            <person name="Kuo A."/>
            <person name="LaButti K."/>
            <person name="Larrondo L.F."/>
            <person name="Lindquist E."/>
            <person name="Ling A."/>
            <person name="Lombard V."/>
            <person name="Lucas S."/>
            <person name="Lundell T."/>
            <person name="Martin R."/>
            <person name="McLaughlin D.J."/>
            <person name="Morgenstern I."/>
            <person name="Morin E."/>
            <person name="Murat C."/>
            <person name="Nagy L.G."/>
            <person name="Nolan M."/>
            <person name="Ohm R.A."/>
            <person name="Patyshakuliyeva A."/>
            <person name="Rokas A."/>
            <person name="Ruiz-Duenas F.J."/>
            <person name="Sabat G."/>
            <person name="Salamov A."/>
            <person name="Samejima M."/>
            <person name="Schmutz J."/>
            <person name="Slot J.C."/>
            <person name="St John F."/>
            <person name="Stenlid J."/>
            <person name="Sun H."/>
            <person name="Sun S."/>
            <person name="Syed K."/>
            <person name="Tsang A."/>
            <person name="Wiebenga A."/>
            <person name="Young D."/>
            <person name="Pisabarro A."/>
            <person name="Eastwood D.C."/>
            <person name="Martin F."/>
            <person name="Cullen D."/>
            <person name="Grigoriev I.V."/>
            <person name="Hibbett D.S."/>
        </authorList>
    </citation>
    <scope>NUCLEOTIDE SEQUENCE</scope>
    <source>
        <strain evidence="2">FP-58527</strain>
    </source>
</reference>
<accession>S8G3T4</accession>
<sequence length="185" mass="21087">HQEVKDHICNLIDEPALLLSCHVSYVTATLDGQPWECEAVIIAIQKHSPQLPHLEAIMLAFLRGTLETWERFASEFAPGGLIDLANTSEREEAWMPSTNDANEGALLSYRQAIRHMPRLTGLVYNSQAMVRRNDTEAFMHSKFGPEDYAFVREWARNSDASKLEASMRRAQAEFDQRVVQMKQAR</sequence>
<protein>
    <submittedName>
        <fullName evidence="1">Uncharacterized protein</fullName>
    </submittedName>
</protein>
<dbReference type="HOGENOM" id="CLU_075615_1_0_1"/>
<dbReference type="OrthoDB" id="3236156at2759"/>
<name>S8G3T4_FOMSC</name>
<feature type="non-terminal residue" evidence="1">
    <location>
        <position position="1"/>
    </location>
</feature>
<dbReference type="STRING" id="743788.S8G3T4"/>
<evidence type="ECO:0000313" key="1">
    <source>
        <dbReference type="EMBL" id="EPT04935.1"/>
    </source>
</evidence>
<gene>
    <name evidence="1" type="ORF">FOMPIDRAFT_1086051</name>
</gene>
<feature type="non-terminal residue" evidence="1">
    <location>
        <position position="185"/>
    </location>
</feature>
<dbReference type="eggNOG" id="ENOG502SI1J">
    <property type="taxonomic scope" value="Eukaryota"/>
</dbReference>